<evidence type="ECO:0000256" key="1">
    <source>
        <dbReference type="SAM" id="MobiDB-lite"/>
    </source>
</evidence>
<feature type="compositionally biased region" description="Low complexity" evidence="1">
    <location>
        <begin position="559"/>
        <end position="571"/>
    </location>
</feature>
<gene>
    <name evidence="2" type="ORF">LOC62_02G001901</name>
</gene>
<feature type="region of interest" description="Disordered" evidence="1">
    <location>
        <begin position="545"/>
        <end position="573"/>
    </location>
</feature>
<keyword evidence="3" id="KW-1185">Reference proteome</keyword>
<proteinExistence type="predicted"/>
<name>A0AAF0Y5B3_9TREE</name>
<dbReference type="EMBL" id="CP086715">
    <property type="protein sequence ID" value="WOO78354.1"/>
    <property type="molecule type" value="Genomic_DNA"/>
</dbReference>
<sequence length="799" mass="89842">MAKRAPKRQRVNDSDSETLAPILAAASYERLHDLDSHSAAFKLSLQITKNTNLTGLPLMERANVVQIVSYYVRAERAMRCMNSGSWPDSERHNRGLRERDLASVFSSEVGVLFTSLQDGAHSQSVYSRKFSTIDTMRRILQLILSTDIFLRHELFEDSDLPRGTQLGTQWWGRELIEVAFRFSQKELPLLREEGEGLFVRRLEEASALAKRNAVLPEIDYVLDLIRGVQPRPKNKDQRREFFRARTFTTTDDERTLKKATAFVHKADIKSLAKLLAGAAERHPDVAQEIVDHAEVKKQLAAIEARYQKKYDIMLINARFGKCRDLLERTRAHRLREIKAGARADTPYEVKAAIVDAMIRIFDCVLSLGGQIGAEMRAKDGAGVRPAPLTLFYGEMLVGALLVLRLPEFERLRVSGYVVAADKGLNGKGNRSASALARDIERGLDNMLRALEAMGDIFVLAVEARAGGGRMGRNIRQIVDDYNWGERMLSLLGTFSDEDWQLLAEEDYDAVIAHLELCARRTGDYCALEEVGEAVRVISNHAAMPTVPAKRARTSQPEGPTSSPSTVASTSTQAKASKRKAIAAQLDDAPRADVLNLLLDEALADPAVQGRINDYAEAKRRAAAARVEDFDHYSKSAWRDINVTYKRLRCSEQYNKAFAVAHSIERSLDDMVRRSRGASYGTKLSAVETMRKIFKSVCLSAGGEIPKGVHRAALDGMWENKMLAVLRTFSEDEWQRLRQHEDGGWVDKRGELCGICHRAEVLEGIDDAYIFVREKTGLEADDLEADEEWEKEWERRLHVP</sequence>
<protein>
    <submittedName>
        <fullName evidence="2">Uncharacterized protein</fullName>
    </submittedName>
</protein>
<accession>A0AAF0Y5B3</accession>
<reference evidence="2" key="1">
    <citation type="submission" date="2023-10" db="EMBL/GenBank/DDBJ databases">
        <authorList>
            <person name="Noh H."/>
        </authorList>
    </citation>
    <scope>NUCLEOTIDE SEQUENCE</scope>
    <source>
        <strain evidence="2">DUCC4014</strain>
    </source>
</reference>
<organism evidence="2 3">
    <name type="scientific">Vanrija pseudolonga</name>
    <dbReference type="NCBI Taxonomy" id="143232"/>
    <lineage>
        <taxon>Eukaryota</taxon>
        <taxon>Fungi</taxon>
        <taxon>Dikarya</taxon>
        <taxon>Basidiomycota</taxon>
        <taxon>Agaricomycotina</taxon>
        <taxon>Tremellomycetes</taxon>
        <taxon>Trichosporonales</taxon>
        <taxon>Trichosporonaceae</taxon>
        <taxon>Vanrija</taxon>
    </lineage>
</organism>
<dbReference type="AlphaFoldDB" id="A0AAF0Y5B3"/>
<evidence type="ECO:0000313" key="3">
    <source>
        <dbReference type="Proteomes" id="UP000827549"/>
    </source>
</evidence>
<dbReference type="Proteomes" id="UP000827549">
    <property type="component" value="Chromosome 2"/>
</dbReference>
<dbReference type="RefSeq" id="XP_062624386.1">
    <property type="nucleotide sequence ID" value="XM_062768402.1"/>
</dbReference>
<dbReference type="GeneID" id="87805153"/>
<evidence type="ECO:0000313" key="2">
    <source>
        <dbReference type="EMBL" id="WOO78354.1"/>
    </source>
</evidence>